<accession>A0A3N1HN24</accession>
<dbReference type="Pfam" id="PF00999">
    <property type="entry name" value="Na_H_Exchanger"/>
    <property type="match status" value="1"/>
</dbReference>
<feature type="compositionally biased region" description="Acidic residues" evidence="11">
    <location>
        <begin position="540"/>
        <end position="553"/>
    </location>
</feature>
<dbReference type="GO" id="GO:0015386">
    <property type="term" value="F:potassium:proton antiporter activity"/>
    <property type="evidence" value="ECO:0007669"/>
    <property type="project" value="TreeGrafter"/>
</dbReference>
<keyword evidence="4 10" id="KW-0812">Transmembrane</keyword>
<dbReference type="Pfam" id="PF02148">
    <property type="entry name" value="zf-UBP"/>
    <property type="match status" value="1"/>
</dbReference>
<sequence length="679" mass="69804">METALELVVLAAVVVGVELLVRRTGGSTPLVLVVVGVVGSYLPFVPTVVLDPELVLVGLLPPLLYAAAQGTSLLDVRHHLKAISLLSVGLVLVTAVVVGVVVHLLLPVPLAVGLALGAVVAPPDAVAATAVARRVGLPRAVVTVLEGESLVNDATALVLLRTALAAAALATAGGTAAAEGLDAVGIGADLLLAAGGGVAVGVVVASVAGRVRRRLDDAVLDTTLSFTAPFVAYLPAEELGASGVLAVVVTGLLLAHRAPRQQGARARIAERLTWRTVRFLLEGGVFVLIGLQASDVVGGAFGTAGGVGPARALGVAGAVLGVVVVVRLVYVAVVLPLAGLHAGRSTRGSGDRVSRRGLVVVGWAGMRGVVTLAAAASLPEGTPEREVLVLTALVVVAGTLVLQGLTLPPLVRRLGLGAPDPAHDALLTATVLERLRYAAEERLDGARRAGDGDDVVEELRRRVVGRSERAWERLGRGPDGAGGSVGPGERERTWVRLRRQMLQAEREELLRVRDEGLAPDEVLRRVLGQLDVEESLLVAGDEEADPPDEDAADDVERGLAGAPRPPGGEPPPTAVAATGRADLLRAGPAGDDGAPCDHLRAAPAARGEVLADGCDGCLPLGEHGWVALRRCLTCGFTGCCDSSPHRHARAHAGQERHPVARSAEPGEAWRWCYPDELLG</sequence>
<dbReference type="Gene3D" id="3.30.40.10">
    <property type="entry name" value="Zinc/RING finger domain, C3HC4 (zinc finger)"/>
    <property type="match status" value="1"/>
</dbReference>
<comment type="caution">
    <text evidence="13">The sequence shown here is derived from an EMBL/GenBank/DDBJ whole genome shotgun (WGS) entry which is preliminary data.</text>
</comment>
<keyword evidence="14" id="KW-1185">Reference proteome</keyword>
<dbReference type="GO" id="GO:0051453">
    <property type="term" value="P:regulation of intracellular pH"/>
    <property type="evidence" value="ECO:0007669"/>
    <property type="project" value="TreeGrafter"/>
</dbReference>
<evidence type="ECO:0000256" key="10">
    <source>
        <dbReference type="RuleBase" id="RU366002"/>
    </source>
</evidence>
<dbReference type="InterPro" id="IPR006153">
    <property type="entry name" value="Cation/H_exchanger_TM"/>
</dbReference>
<dbReference type="GO" id="GO:0008270">
    <property type="term" value="F:zinc ion binding"/>
    <property type="evidence" value="ECO:0007669"/>
    <property type="project" value="InterPro"/>
</dbReference>
<feature type="transmembrane region" description="Helical" evidence="10">
    <location>
        <begin position="388"/>
        <end position="407"/>
    </location>
</feature>
<organism evidence="13 14">
    <name type="scientific">Pseudokineococcus lusitanus</name>
    <dbReference type="NCBI Taxonomy" id="763993"/>
    <lineage>
        <taxon>Bacteria</taxon>
        <taxon>Bacillati</taxon>
        <taxon>Actinomycetota</taxon>
        <taxon>Actinomycetes</taxon>
        <taxon>Kineosporiales</taxon>
        <taxon>Kineosporiaceae</taxon>
        <taxon>Pseudokineococcus</taxon>
    </lineage>
</organism>
<dbReference type="PANTHER" id="PTHR10110:SF86">
    <property type="entry name" value="SODIUM_HYDROGEN EXCHANGER 7"/>
    <property type="match status" value="1"/>
</dbReference>
<dbReference type="SUPFAM" id="SSF57850">
    <property type="entry name" value="RING/U-box"/>
    <property type="match status" value="1"/>
</dbReference>
<evidence type="ECO:0000256" key="11">
    <source>
        <dbReference type="SAM" id="MobiDB-lite"/>
    </source>
</evidence>
<keyword evidence="5 10" id="KW-1133">Transmembrane helix</keyword>
<dbReference type="PANTHER" id="PTHR10110">
    <property type="entry name" value="SODIUM/HYDROGEN EXCHANGER"/>
    <property type="match status" value="1"/>
</dbReference>
<comment type="subcellular location">
    <subcellularLocation>
        <location evidence="1 10">Cell membrane</location>
        <topology evidence="1 10">Multi-pass membrane protein</topology>
    </subcellularLocation>
</comment>
<feature type="domain" description="UBP-type" evidence="12">
    <location>
        <begin position="594"/>
        <end position="679"/>
    </location>
</feature>
<dbReference type="InterPro" id="IPR013083">
    <property type="entry name" value="Znf_RING/FYVE/PHD"/>
</dbReference>
<evidence type="ECO:0000256" key="4">
    <source>
        <dbReference type="ARBA" id="ARBA00022692"/>
    </source>
</evidence>
<keyword evidence="3 10" id="KW-1003">Cell membrane</keyword>
<dbReference type="Proteomes" id="UP000276232">
    <property type="component" value="Unassembled WGS sequence"/>
</dbReference>
<feature type="transmembrane region" description="Helical" evidence="10">
    <location>
        <begin position="358"/>
        <end position="376"/>
    </location>
</feature>
<protein>
    <submittedName>
        <fullName evidence="13">CPA1 family monovalent cation:H+ antiporter</fullName>
    </submittedName>
</protein>
<comment type="function">
    <text evidence="10">Na(+)/H(+) antiporter that extrudes sodium in exchange for external protons.</text>
</comment>
<keyword evidence="10" id="KW-0050">Antiport</keyword>
<gene>
    <name evidence="13" type="ORF">EDC03_1456</name>
</gene>
<dbReference type="OrthoDB" id="57886at2"/>
<feature type="transmembrane region" description="Helical" evidence="10">
    <location>
        <begin position="313"/>
        <end position="337"/>
    </location>
</feature>
<feature type="transmembrane region" description="Helical" evidence="10">
    <location>
        <begin position="190"/>
        <end position="211"/>
    </location>
</feature>
<feature type="transmembrane region" description="Helical" evidence="10">
    <location>
        <begin position="112"/>
        <end position="133"/>
    </location>
</feature>
<dbReference type="PROSITE" id="PS50271">
    <property type="entry name" value="ZF_UBP"/>
    <property type="match status" value="1"/>
</dbReference>
<feature type="compositionally biased region" description="Pro residues" evidence="11">
    <location>
        <begin position="563"/>
        <end position="573"/>
    </location>
</feature>
<feature type="transmembrane region" description="Helical" evidence="10">
    <location>
        <begin position="83"/>
        <end position="106"/>
    </location>
</feature>
<dbReference type="GO" id="GO:0015385">
    <property type="term" value="F:sodium:proton antiporter activity"/>
    <property type="evidence" value="ECO:0007669"/>
    <property type="project" value="InterPro"/>
</dbReference>
<keyword evidence="2 10" id="KW-0813">Transport</keyword>
<dbReference type="InterPro" id="IPR001607">
    <property type="entry name" value="Znf_UBP"/>
</dbReference>
<reference evidence="13 14" key="1">
    <citation type="journal article" date="2015" name="Stand. Genomic Sci.">
        <title>Genomic Encyclopedia of Bacterial and Archaeal Type Strains, Phase III: the genomes of soil and plant-associated and newly described type strains.</title>
        <authorList>
            <person name="Whitman W.B."/>
            <person name="Woyke T."/>
            <person name="Klenk H.P."/>
            <person name="Zhou Y."/>
            <person name="Lilburn T.G."/>
            <person name="Beck B.J."/>
            <person name="De Vos P."/>
            <person name="Vandamme P."/>
            <person name="Eisen J.A."/>
            <person name="Garrity G."/>
            <person name="Hugenholtz P."/>
            <person name="Kyrpides N.C."/>
        </authorList>
    </citation>
    <scope>NUCLEOTIDE SEQUENCE [LARGE SCALE GENOMIC DNA]</scope>
    <source>
        <strain evidence="13 14">CECT 7306</strain>
    </source>
</reference>
<dbReference type="FunCoup" id="A0A3N1HN24">
    <property type="interactions" value="177"/>
</dbReference>
<keyword evidence="7 10" id="KW-0406">Ion transport</keyword>
<keyword evidence="8 10" id="KW-0472">Membrane</keyword>
<dbReference type="InterPro" id="IPR018422">
    <property type="entry name" value="Cation/H_exchanger_CPA1"/>
</dbReference>
<feature type="transmembrane region" description="Helical" evidence="10">
    <location>
        <begin position="55"/>
        <end position="76"/>
    </location>
</feature>
<evidence type="ECO:0000256" key="1">
    <source>
        <dbReference type="ARBA" id="ARBA00004651"/>
    </source>
</evidence>
<evidence type="ECO:0000256" key="6">
    <source>
        <dbReference type="ARBA" id="ARBA00023053"/>
    </source>
</evidence>
<dbReference type="NCBIfam" id="TIGR00831">
    <property type="entry name" value="a_cpa1"/>
    <property type="match status" value="1"/>
</dbReference>
<evidence type="ECO:0000256" key="2">
    <source>
        <dbReference type="ARBA" id="ARBA00022448"/>
    </source>
</evidence>
<feature type="transmembrane region" description="Helical" evidence="10">
    <location>
        <begin position="6"/>
        <end position="21"/>
    </location>
</feature>
<keyword evidence="6 10" id="KW-0915">Sodium</keyword>
<feature type="transmembrane region" description="Helical" evidence="10">
    <location>
        <begin position="279"/>
        <end position="301"/>
    </location>
</feature>
<dbReference type="InParanoid" id="A0A3N1HN24"/>
<dbReference type="Gene3D" id="6.10.140.1330">
    <property type="match status" value="1"/>
</dbReference>
<keyword evidence="9 10" id="KW-0739">Sodium transport</keyword>
<evidence type="ECO:0000256" key="3">
    <source>
        <dbReference type="ARBA" id="ARBA00022475"/>
    </source>
</evidence>
<name>A0A3N1HN24_9ACTN</name>
<evidence type="ECO:0000313" key="14">
    <source>
        <dbReference type="Proteomes" id="UP000276232"/>
    </source>
</evidence>
<evidence type="ECO:0000256" key="7">
    <source>
        <dbReference type="ARBA" id="ARBA00023065"/>
    </source>
</evidence>
<evidence type="ECO:0000256" key="9">
    <source>
        <dbReference type="ARBA" id="ARBA00023201"/>
    </source>
</evidence>
<dbReference type="AlphaFoldDB" id="A0A3N1HN24"/>
<feature type="region of interest" description="Disordered" evidence="11">
    <location>
        <begin position="537"/>
        <end position="575"/>
    </location>
</feature>
<evidence type="ECO:0000256" key="5">
    <source>
        <dbReference type="ARBA" id="ARBA00022989"/>
    </source>
</evidence>
<evidence type="ECO:0000256" key="8">
    <source>
        <dbReference type="ARBA" id="ARBA00023136"/>
    </source>
</evidence>
<dbReference type="GO" id="GO:0005886">
    <property type="term" value="C:plasma membrane"/>
    <property type="evidence" value="ECO:0007669"/>
    <property type="project" value="UniProtKB-SubCell"/>
</dbReference>
<dbReference type="RefSeq" id="WP_123379535.1">
    <property type="nucleotide sequence ID" value="NZ_RJKN01000003.1"/>
</dbReference>
<dbReference type="GO" id="GO:0098719">
    <property type="term" value="P:sodium ion import across plasma membrane"/>
    <property type="evidence" value="ECO:0007669"/>
    <property type="project" value="TreeGrafter"/>
</dbReference>
<evidence type="ECO:0000313" key="13">
    <source>
        <dbReference type="EMBL" id="ROP43860.1"/>
    </source>
</evidence>
<dbReference type="EMBL" id="RJKN01000003">
    <property type="protein sequence ID" value="ROP43860.1"/>
    <property type="molecule type" value="Genomic_DNA"/>
</dbReference>
<dbReference type="InterPro" id="IPR004705">
    <property type="entry name" value="Cation/H_exchanger_CPA1_bac"/>
</dbReference>
<proteinExistence type="inferred from homology"/>
<feature type="transmembrane region" description="Helical" evidence="10">
    <location>
        <begin position="30"/>
        <end position="49"/>
    </location>
</feature>
<evidence type="ECO:0000259" key="12">
    <source>
        <dbReference type="PROSITE" id="PS50271"/>
    </source>
</evidence>
<feature type="transmembrane region" description="Helical" evidence="10">
    <location>
        <begin position="154"/>
        <end position="178"/>
    </location>
</feature>
<comment type="similarity">
    <text evidence="10">Belongs to the monovalent cation:proton antiporter 1 (CPA1) transporter (TC 2.A.36) family.</text>
</comment>